<proteinExistence type="predicted"/>
<organism evidence="2">
    <name type="scientific">Tanacetum cinerariifolium</name>
    <name type="common">Dalmatian daisy</name>
    <name type="synonym">Chrysanthemum cinerariifolium</name>
    <dbReference type="NCBI Taxonomy" id="118510"/>
    <lineage>
        <taxon>Eukaryota</taxon>
        <taxon>Viridiplantae</taxon>
        <taxon>Streptophyta</taxon>
        <taxon>Embryophyta</taxon>
        <taxon>Tracheophyta</taxon>
        <taxon>Spermatophyta</taxon>
        <taxon>Magnoliopsida</taxon>
        <taxon>eudicotyledons</taxon>
        <taxon>Gunneridae</taxon>
        <taxon>Pentapetalae</taxon>
        <taxon>asterids</taxon>
        <taxon>campanulids</taxon>
        <taxon>Asterales</taxon>
        <taxon>Asteraceae</taxon>
        <taxon>Asteroideae</taxon>
        <taxon>Anthemideae</taxon>
        <taxon>Anthemidinae</taxon>
        <taxon>Tanacetum</taxon>
    </lineage>
</organism>
<protein>
    <submittedName>
        <fullName evidence="2">Uncharacterized protein</fullName>
    </submittedName>
</protein>
<feature type="region of interest" description="Disordered" evidence="1">
    <location>
        <begin position="184"/>
        <end position="205"/>
    </location>
</feature>
<comment type="caution">
    <text evidence="2">The sequence shown here is derived from an EMBL/GenBank/DDBJ whole genome shotgun (WGS) entry which is preliminary data.</text>
</comment>
<dbReference type="AlphaFoldDB" id="A0A6L2L940"/>
<gene>
    <name evidence="2" type="ORF">Tci_028642</name>
</gene>
<name>A0A6L2L940_TANCI</name>
<dbReference type="EMBL" id="BKCJ010003700">
    <property type="protein sequence ID" value="GEU56664.1"/>
    <property type="molecule type" value="Genomic_DNA"/>
</dbReference>
<accession>A0A6L2L940</accession>
<evidence type="ECO:0000313" key="2">
    <source>
        <dbReference type="EMBL" id="GEU56664.1"/>
    </source>
</evidence>
<sequence length="205" mass="22797">MVAIDGVGFDWSYLGDDEVPTNMKLMSFSDSEETSPFSLTIKNMMEDLLLLQAVLKEILHMDLVDTISSTQQMVINSPRLTDKKELAIPGQTTTDKEFSNPLMAGSLPKTIISQLLLLKPHNFILDLKPRTQKDIELPQTRVPIKLGANKAVNQDEGDRVERVITTDASLEAALDYDNITKTQTTTMPNVDVPQGIDTGGRPRRQ</sequence>
<evidence type="ECO:0000256" key="1">
    <source>
        <dbReference type="SAM" id="MobiDB-lite"/>
    </source>
</evidence>
<reference evidence="2" key="1">
    <citation type="journal article" date="2019" name="Sci. Rep.">
        <title>Draft genome of Tanacetum cinerariifolium, the natural source of mosquito coil.</title>
        <authorList>
            <person name="Yamashiro T."/>
            <person name="Shiraishi A."/>
            <person name="Satake H."/>
            <person name="Nakayama K."/>
        </authorList>
    </citation>
    <scope>NUCLEOTIDE SEQUENCE</scope>
</reference>